<protein>
    <recommendedName>
        <fullName evidence="4">Right handed beta helix region</fullName>
    </recommendedName>
</protein>
<keyword evidence="1" id="KW-0732">Signal</keyword>
<evidence type="ECO:0008006" key="4">
    <source>
        <dbReference type="Google" id="ProtNLM"/>
    </source>
</evidence>
<organism evidence="2 3">
    <name type="scientific">Salibaculum griseiflavum</name>
    <dbReference type="NCBI Taxonomy" id="1914409"/>
    <lineage>
        <taxon>Bacteria</taxon>
        <taxon>Pseudomonadati</taxon>
        <taxon>Pseudomonadota</taxon>
        <taxon>Alphaproteobacteria</taxon>
        <taxon>Rhodobacterales</taxon>
        <taxon>Roseobacteraceae</taxon>
        <taxon>Salibaculum</taxon>
    </lineage>
</organism>
<dbReference type="OrthoDB" id="7822025at2"/>
<feature type="chain" id="PRO_5016106565" description="Right handed beta helix region" evidence="1">
    <location>
        <begin position="25"/>
        <end position="467"/>
    </location>
</feature>
<dbReference type="InterPro" id="IPR011050">
    <property type="entry name" value="Pectin_lyase_fold/virulence"/>
</dbReference>
<dbReference type="RefSeq" id="WP_109389938.1">
    <property type="nucleotide sequence ID" value="NZ_QETF01000025.1"/>
</dbReference>
<dbReference type="AlphaFoldDB" id="A0A2V1NZH8"/>
<evidence type="ECO:0000256" key="1">
    <source>
        <dbReference type="SAM" id="SignalP"/>
    </source>
</evidence>
<dbReference type="Proteomes" id="UP000245293">
    <property type="component" value="Unassembled WGS sequence"/>
</dbReference>
<evidence type="ECO:0000313" key="3">
    <source>
        <dbReference type="Proteomes" id="UP000245293"/>
    </source>
</evidence>
<sequence length="467" mass="46832">MGITTKSLLTSTAATLFLAAPALAETITVTEATEAAITDALAAAAASESASTVVLAFDGDVEIADTLAYDGRSALALIGSGQTISTANNVTLLAATEGADLHVVGLTLAGPGGWTVENRGDLDGAAAKGIFVDLRDDQTGTATLVAEDVTVRGVAGYGIHISDCTLADDCGGGQTGDGDGSDAGIALTLRNVTINDVGNGTFDGDGLRADERGPGGITALITGSTVSMAGADGIELDEGGAGDVVATIIDTRLVENGAYCTPALFADAIPDPDEAEFEEGAMAEADIPGPVTGTPDNTCIERAVDLYDDGSVEAYEFGLDLDDGIDFDEGGAGSIHAVFLRSTISRNLDEGVDFDEAGNGGIDVQFIDTVAEDNTDDGYKNSEEDAGSVTGLMLRSSATGNGGKGAVFEEEGDGDLAVIAEASSTANNDDSDGTGIEAVQEDGGMGALTLIDSDIADGTDLDGVDLK</sequence>
<keyword evidence="3" id="KW-1185">Reference proteome</keyword>
<evidence type="ECO:0000313" key="2">
    <source>
        <dbReference type="EMBL" id="PWG15721.1"/>
    </source>
</evidence>
<dbReference type="SUPFAM" id="SSF51126">
    <property type="entry name" value="Pectin lyase-like"/>
    <property type="match status" value="1"/>
</dbReference>
<proteinExistence type="predicted"/>
<dbReference type="EMBL" id="QETF01000025">
    <property type="protein sequence ID" value="PWG15721.1"/>
    <property type="molecule type" value="Genomic_DNA"/>
</dbReference>
<reference evidence="3" key="1">
    <citation type="submission" date="2018-05" db="EMBL/GenBank/DDBJ databases">
        <authorList>
            <person name="Du Z."/>
            <person name="Wang X."/>
        </authorList>
    </citation>
    <scope>NUCLEOTIDE SEQUENCE [LARGE SCALE GENOMIC DNA]</scope>
    <source>
        <strain evidence="3">WDS4C29</strain>
    </source>
</reference>
<feature type="signal peptide" evidence="1">
    <location>
        <begin position="1"/>
        <end position="24"/>
    </location>
</feature>
<comment type="caution">
    <text evidence="2">The sequence shown here is derived from an EMBL/GenBank/DDBJ whole genome shotgun (WGS) entry which is preliminary data.</text>
</comment>
<dbReference type="InterPro" id="IPR006626">
    <property type="entry name" value="PbH1"/>
</dbReference>
<gene>
    <name evidence="2" type="ORF">DFK10_15475</name>
</gene>
<dbReference type="SMART" id="SM00710">
    <property type="entry name" value="PbH1"/>
    <property type="match status" value="4"/>
</dbReference>
<accession>A0A2V1NZH8</accession>
<name>A0A2V1NZH8_9RHOB</name>